<organism evidence="2 3">
    <name type="scientific">Columbia Basin potato purple top phytoplasma</name>
    <dbReference type="NCBI Taxonomy" id="307134"/>
    <lineage>
        <taxon>Bacteria</taxon>
        <taxon>Bacillati</taxon>
        <taxon>Mycoplasmatota</taxon>
        <taxon>Mollicutes</taxon>
        <taxon>Acholeplasmatales</taxon>
        <taxon>Acholeplasmataceae</taxon>
        <taxon>Candidatus Phytoplasma</taxon>
        <taxon>16SrVI (Clover proliferation group)</taxon>
    </lineage>
</organism>
<reference evidence="2 3" key="1">
    <citation type="journal article" date="2023" name="Plant">
        <title>Draft Genome Sequence Resource of CBPPT1, a 'Candidatus Phytoplasma trifolii'-Related Strain Associated with Potato Purple Top Disease in the Columbia Basin, U.S.A.</title>
        <authorList>
            <person name="Wei W."/>
            <person name="Shao J."/>
            <person name="Bottner-Parker K.D."/>
            <person name="Zhao Y."/>
        </authorList>
    </citation>
    <scope>NUCLEOTIDE SEQUENCE [LARGE SCALE GENOMIC DNA]</scope>
    <source>
        <strain evidence="2 3">CBPPT1</strain>
    </source>
</reference>
<name>A0ABT5LAI6_9MOLU</name>
<sequence>MSPEYKKNDLIIVKKITKEEISNLKEGDDVVFYIEEQFQTNKLLRQIPFVCHRVQYNNKNEKFITTKGINNNKILDFEKRISYENVMYKIIYTIPLSNIIKKKKSYLSIIGYIILILSMFFLIFNFKKSIIFKFIKNKFSYFINLINLFLR</sequence>
<accession>A0ABT5LAI6</accession>
<protein>
    <recommendedName>
        <fullName evidence="4">Signal peptidase I</fullName>
    </recommendedName>
</protein>
<keyword evidence="1" id="KW-0812">Transmembrane</keyword>
<dbReference type="EMBL" id="JANHJP010000005">
    <property type="protein sequence ID" value="MDC9032131.1"/>
    <property type="molecule type" value="Genomic_DNA"/>
</dbReference>
<evidence type="ECO:0000313" key="3">
    <source>
        <dbReference type="Proteomes" id="UP001221763"/>
    </source>
</evidence>
<comment type="caution">
    <text evidence="2">The sequence shown here is derived from an EMBL/GenBank/DDBJ whole genome shotgun (WGS) entry which is preliminary data.</text>
</comment>
<dbReference type="RefSeq" id="WP_273585338.1">
    <property type="nucleotide sequence ID" value="NZ_JANHJP010000005.1"/>
</dbReference>
<evidence type="ECO:0000256" key="1">
    <source>
        <dbReference type="SAM" id="Phobius"/>
    </source>
</evidence>
<gene>
    <name evidence="2" type="ORF">M8044_000353</name>
</gene>
<feature type="transmembrane region" description="Helical" evidence="1">
    <location>
        <begin position="106"/>
        <end position="124"/>
    </location>
</feature>
<evidence type="ECO:0008006" key="4">
    <source>
        <dbReference type="Google" id="ProtNLM"/>
    </source>
</evidence>
<keyword evidence="3" id="KW-1185">Reference proteome</keyword>
<keyword evidence="1" id="KW-0472">Membrane</keyword>
<evidence type="ECO:0000313" key="2">
    <source>
        <dbReference type="EMBL" id="MDC9032131.1"/>
    </source>
</evidence>
<keyword evidence="1" id="KW-1133">Transmembrane helix</keyword>
<proteinExistence type="predicted"/>
<dbReference type="Proteomes" id="UP001221763">
    <property type="component" value="Unassembled WGS sequence"/>
</dbReference>